<dbReference type="InterPro" id="IPR045270">
    <property type="entry name" value="STKc_AGC"/>
</dbReference>
<feature type="domain" description="Protein kinase" evidence="10">
    <location>
        <begin position="113"/>
        <end position="363"/>
    </location>
</feature>
<dbReference type="InterPro" id="IPR001849">
    <property type="entry name" value="PH_domain"/>
</dbReference>
<dbReference type="PROSITE" id="PS00107">
    <property type="entry name" value="PROTEIN_KINASE_ATP"/>
    <property type="match status" value="1"/>
</dbReference>
<dbReference type="InterPro" id="IPR017441">
    <property type="entry name" value="Protein_kinase_ATP_BS"/>
</dbReference>
<keyword evidence="6 12" id="KW-0418">Kinase</keyword>
<dbReference type="AlphaFoldDB" id="A2FYJ4"/>
<dbReference type="InterPro" id="IPR000719">
    <property type="entry name" value="Prot_kinase_dom"/>
</dbReference>
<sequence>MVEESPTNGPIKGVLKKKYGFEGAWKPCFCEFSSGELKIHSGLEDSPVETTIKITPSTVIHIVRDTLPTRFTIELENDKIYMFSTENSQDTNLWVHNLRSETYNGERLSMDDFNIISVLGKGKYGKVMLCEKKGTGEKVAIKSVKKKQIQKSQNFKAILSERNNLMRTNFPFIVRIKFAFQTSTKFYIGMEYIPGGELYHILYNHDINFSDCKLYLAEIALSLQYLHSRGIVYRDLKLENIMIAADGHIKLVDFGLSKDLSISNETSTFCGTIHYVAPELILQRPYSYQIDWWAFGIIACEILFGECPFYDANMTVEMEKILKEPPNFPEDGDDVTKDFISKFLIKRPSKRAKLEDMIKHPFWDDLDFNKVLEKGYKPEFMPKINDVKENFDKEFTDCPAIDSFCSPVNDSKLDISGFSFSEDEEEEIMPSSILTLDFIDPQI</sequence>
<evidence type="ECO:0000256" key="8">
    <source>
        <dbReference type="PROSITE-ProRule" id="PRU10141"/>
    </source>
</evidence>
<keyword evidence="5 8" id="KW-0547">Nucleotide-binding</keyword>
<dbReference type="Pfam" id="PF00069">
    <property type="entry name" value="Pkinase"/>
    <property type="match status" value="1"/>
</dbReference>
<dbReference type="Gene3D" id="1.10.510.10">
    <property type="entry name" value="Transferase(Phosphotransferase) domain 1"/>
    <property type="match status" value="1"/>
</dbReference>
<name>A2FYJ4_TRIV3</name>
<evidence type="ECO:0000256" key="4">
    <source>
        <dbReference type="ARBA" id="ARBA00022679"/>
    </source>
</evidence>
<dbReference type="InterPro" id="IPR011009">
    <property type="entry name" value="Kinase-like_dom_sf"/>
</dbReference>
<evidence type="ECO:0000256" key="1">
    <source>
        <dbReference type="ARBA" id="ARBA00006935"/>
    </source>
</evidence>
<gene>
    <name evidence="12" type="ORF">TVAG_061270</name>
</gene>
<dbReference type="SUPFAM" id="SSF56112">
    <property type="entry name" value="Protein kinase-like (PK-like)"/>
    <property type="match status" value="1"/>
</dbReference>
<dbReference type="SMR" id="A2FYJ4"/>
<dbReference type="FunFam" id="1.10.510.10:FF:000008">
    <property type="entry name" value="Non-specific serine/threonine protein kinase"/>
    <property type="match status" value="1"/>
</dbReference>
<dbReference type="Gene3D" id="3.30.200.20">
    <property type="entry name" value="Phosphorylase Kinase, domain 1"/>
    <property type="match status" value="1"/>
</dbReference>
<dbReference type="FunFam" id="2.30.29.30:FF:000350">
    <property type="entry name" value="AGC family protein kinase"/>
    <property type="match status" value="1"/>
</dbReference>
<evidence type="ECO:0000256" key="2">
    <source>
        <dbReference type="ARBA" id="ARBA00022527"/>
    </source>
</evidence>
<reference evidence="12" key="1">
    <citation type="submission" date="2006-10" db="EMBL/GenBank/DDBJ databases">
        <authorList>
            <person name="Amadeo P."/>
            <person name="Zhao Q."/>
            <person name="Wortman J."/>
            <person name="Fraser-Liggett C."/>
            <person name="Carlton J."/>
        </authorList>
    </citation>
    <scope>NUCLEOTIDE SEQUENCE</scope>
    <source>
        <strain evidence="12">G3</strain>
    </source>
</reference>
<dbReference type="eggNOG" id="KOG0598">
    <property type="taxonomic scope" value="Eukaryota"/>
</dbReference>
<evidence type="ECO:0000256" key="7">
    <source>
        <dbReference type="ARBA" id="ARBA00022840"/>
    </source>
</evidence>
<evidence type="ECO:0000313" key="12">
    <source>
        <dbReference type="EMBL" id="EAX90019.1"/>
    </source>
</evidence>
<organism evidence="12 13">
    <name type="scientific">Trichomonas vaginalis (strain ATCC PRA-98 / G3)</name>
    <dbReference type="NCBI Taxonomy" id="412133"/>
    <lineage>
        <taxon>Eukaryota</taxon>
        <taxon>Metamonada</taxon>
        <taxon>Parabasalia</taxon>
        <taxon>Trichomonadida</taxon>
        <taxon>Trichomonadidae</taxon>
        <taxon>Trichomonas</taxon>
    </lineage>
</organism>
<evidence type="ECO:0000256" key="9">
    <source>
        <dbReference type="RuleBase" id="RU000304"/>
    </source>
</evidence>
<dbReference type="GO" id="GO:0004674">
    <property type="term" value="F:protein serine/threonine kinase activity"/>
    <property type="evidence" value="ECO:0000318"/>
    <property type="project" value="GO_Central"/>
</dbReference>
<evidence type="ECO:0000256" key="5">
    <source>
        <dbReference type="ARBA" id="ARBA00022741"/>
    </source>
</evidence>
<proteinExistence type="inferred from homology"/>
<feature type="binding site" evidence="8">
    <location>
        <position position="146"/>
    </location>
    <ligand>
        <name>ATP</name>
        <dbReference type="ChEBI" id="CHEBI:30616"/>
    </ligand>
</feature>
<dbReference type="SMART" id="SM00233">
    <property type="entry name" value="PH"/>
    <property type="match status" value="1"/>
</dbReference>
<dbReference type="CDD" id="cd05123">
    <property type="entry name" value="STKc_AGC"/>
    <property type="match status" value="1"/>
</dbReference>
<dbReference type="RefSeq" id="XP_001302949.1">
    <property type="nucleotide sequence ID" value="XM_001302948.1"/>
</dbReference>
<keyword evidence="2 9" id="KW-0723">Serine/threonine-protein kinase</keyword>
<dbReference type="VEuPathDB" id="TrichDB:TVAG_061270"/>
<keyword evidence="4" id="KW-0808">Transferase</keyword>
<evidence type="ECO:0000259" key="11">
    <source>
        <dbReference type="PROSITE" id="PS51285"/>
    </source>
</evidence>
<dbReference type="OrthoDB" id="10261027at2759"/>
<dbReference type="PANTHER" id="PTHR24351">
    <property type="entry name" value="RIBOSOMAL PROTEIN S6 KINASE"/>
    <property type="match status" value="1"/>
</dbReference>
<dbReference type="VEuPathDB" id="TrichDB:TVAGG3_0410200"/>
<accession>A2FYJ4</accession>
<dbReference type="FunFam" id="3.30.200.20:FF:000771">
    <property type="entry name" value="AGC family protein kinase"/>
    <property type="match status" value="1"/>
</dbReference>
<dbReference type="Pfam" id="PF00169">
    <property type="entry name" value="PH"/>
    <property type="match status" value="1"/>
</dbReference>
<dbReference type="KEGG" id="tva:4747703"/>
<dbReference type="InParanoid" id="A2FYJ4"/>
<keyword evidence="13" id="KW-1185">Reference proteome</keyword>
<evidence type="ECO:0000313" key="13">
    <source>
        <dbReference type="Proteomes" id="UP000001542"/>
    </source>
</evidence>
<evidence type="ECO:0000259" key="10">
    <source>
        <dbReference type="PROSITE" id="PS50011"/>
    </source>
</evidence>
<reference evidence="12" key="2">
    <citation type="journal article" date="2007" name="Science">
        <title>Draft genome sequence of the sexually transmitted pathogen Trichomonas vaginalis.</title>
        <authorList>
            <person name="Carlton J.M."/>
            <person name="Hirt R.P."/>
            <person name="Silva J.C."/>
            <person name="Delcher A.L."/>
            <person name="Schatz M."/>
            <person name="Zhao Q."/>
            <person name="Wortman J.R."/>
            <person name="Bidwell S.L."/>
            <person name="Alsmark U.C.M."/>
            <person name="Besteiro S."/>
            <person name="Sicheritz-Ponten T."/>
            <person name="Noel C.J."/>
            <person name="Dacks J.B."/>
            <person name="Foster P.G."/>
            <person name="Simillion C."/>
            <person name="Van de Peer Y."/>
            <person name="Miranda-Saavedra D."/>
            <person name="Barton G.J."/>
            <person name="Westrop G.D."/>
            <person name="Mueller S."/>
            <person name="Dessi D."/>
            <person name="Fiori P.L."/>
            <person name="Ren Q."/>
            <person name="Paulsen I."/>
            <person name="Zhang H."/>
            <person name="Bastida-Corcuera F.D."/>
            <person name="Simoes-Barbosa A."/>
            <person name="Brown M.T."/>
            <person name="Hayes R.D."/>
            <person name="Mukherjee M."/>
            <person name="Okumura C.Y."/>
            <person name="Schneider R."/>
            <person name="Smith A.J."/>
            <person name="Vanacova S."/>
            <person name="Villalvazo M."/>
            <person name="Haas B.J."/>
            <person name="Pertea M."/>
            <person name="Feldblyum T.V."/>
            <person name="Utterback T.R."/>
            <person name="Shu C.L."/>
            <person name="Osoegawa K."/>
            <person name="de Jong P.J."/>
            <person name="Hrdy I."/>
            <person name="Horvathova L."/>
            <person name="Zubacova Z."/>
            <person name="Dolezal P."/>
            <person name="Malik S.B."/>
            <person name="Logsdon J.M. Jr."/>
            <person name="Henze K."/>
            <person name="Gupta A."/>
            <person name="Wang C.C."/>
            <person name="Dunne R.L."/>
            <person name="Upcroft J.A."/>
            <person name="Upcroft P."/>
            <person name="White O."/>
            <person name="Salzberg S.L."/>
            <person name="Tang P."/>
            <person name="Chiu C.-H."/>
            <person name="Lee Y.-S."/>
            <person name="Embley T.M."/>
            <person name="Coombs G.H."/>
            <person name="Mottram J.C."/>
            <person name="Tachezy J."/>
            <person name="Fraser-Liggett C.M."/>
            <person name="Johnson P.J."/>
        </authorList>
    </citation>
    <scope>NUCLEOTIDE SEQUENCE [LARGE SCALE GENOMIC DNA]</scope>
    <source>
        <strain evidence="12">G3</strain>
    </source>
</reference>
<dbReference type="EMBL" id="DS114145">
    <property type="protein sequence ID" value="EAX90019.1"/>
    <property type="molecule type" value="Genomic_DNA"/>
</dbReference>
<dbReference type="InterPro" id="IPR000961">
    <property type="entry name" value="AGC-kinase_C"/>
</dbReference>
<keyword evidence="7 8" id="KW-0067">ATP-binding</keyword>
<dbReference type="CDD" id="cd00821">
    <property type="entry name" value="PH"/>
    <property type="match status" value="1"/>
</dbReference>
<feature type="domain" description="AGC-kinase C-terminal" evidence="11">
    <location>
        <begin position="364"/>
        <end position="430"/>
    </location>
</feature>
<dbReference type="PROSITE" id="PS50011">
    <property type="entry name" value="PROTEIN_KINASE_DOM"/>
    <property type="match status" value="1"/>
</dbReference>
<evidence type="ECO:0000256" key="6">
    <source>
        <dbReference type="ARBA" id="ARBA00022777"/>
    </source>
</evidence>
<dbReference type="GO" id="GO:0005524">
    <property type="term" value="F:ATP binding"/>
    <property type="evidence" value="ECO:0007669"/>
    <property type="project" value="UniProtKB-UniRule"/>
</dbReference>
<dbReference type="STRING" id="5722.A2FYJ4"/>
<protein>
    <submittedName>
        <fullName evidence="12">AGC family protein kinase</fullName>
    </submittedName>
</protein>
<keyword evidence="3" id="KW-0597">Phosphoprotein</keyword>
<dbReference type="PROSITE" id="PS51285">
    <property type="entry name" value="AGC_KINASE_CTER"/>
    <property type="match status" value="1"/>
</dbReference>
<dbReference type="Proteomes" id="UP000001542">
    <property type="component" value="Unassembled WGS sequence"/>
</dbReference>
<dbReference type="InterPro" id="IPR008271">
    <property type="entry name" value="Ser/Thr_kinase_AS"/>
</dbReference>
<dbReference type="PROSITE" id="PS00108">
    <property type="entry name" value="PROTEIN_KINASE_ST"/>
    <property type="match status" value="1"/>
</dbReference>
<dbReference type="InterPro" id="IPR011993">
    <property type="entry name" value="PH-like_dom_sf"/>
</dbReference>
<dbReference type="SMART" id="SM00220">
    <property type="entry name" value="S_TKc"/>
    <property type="match status" value="1"/>
</dbReference>
<dbReference type="GO" id="GO:0035556">
    <property type="term" value="P:intracellular signal transduction"/>
    <property type="evidence" value="ECO:0000318"/>
    <property type="project" value="GO_Central"/>
</dbReference>
<comment type="similarity">
    <text evidence="1">Belongs to the protein kinase superfamily. AGC Ser/Thr protein kinase family. RAC subfamily.</text>
</comment>
<dbReference type="SUPFAM" id="SSF50729">
    <property type="entry name" value="PH domain-like"/>
    <property type="match status" value="1"/>
</dbReference>
<evidence type="ECO:0000256" key="3">
    <source>
        <dbReference type="ARBA" id="ARBA00022553"/>
    </source>
</evidence>
<dbReference type="Gene3D" id="2.30.29.30">
    <property type="entry name" value="Pleckstrin-homology domain (PH domain)/Phosphotyrosine-binding domain (PTB)"/>
    <property type="match status" value="1"/>
</dbReference>